<keyword evidence="4" id="KW-0804">Transcription</keyword>
<dbReference type="AlphaFoldDB" id="A0AAW5NAX2"/>
<feature type="domain" description="Sigma-54 factor interaction" evidence="6">
    <location>
        <begin position="148"/>
        <end position="377"/>
    </location>
</feature>
<evidence type="ECO:0000313" key="8">
    <source>
        <dbReference type="EMBL" id="MCR8875214.1"/>
    </source>
</evidence>
<keyword evidence="5" id="KW-0597">Phosphoprotein</keyword>
<comment type="caution">
    <text evidence="8">The sequence shown here is derived from an EMBL/GenBank/DDBJ whole genome shotgun (WGS) entry which is preliminary data.</text>
</comment>
<reference evidence="8 9" key="1">
    <citation type="submission" date="2022-08" db="EMBL/GenBank/DDBJ databases">
        <authorList>
            <person name="Zeman M."/>
            <person name="Kubasova T."/>
        </authorList>
    </citation>
    <scope>NUCLEOTIDE SEQUENCE [LARGE SCALE GENOMIC DNA]</scope>
    <source>
        <strain evidence="8 9">ET62</strain>
    </source>
</reference>
<dbReference type="CDD" id="cd00156">
    <property type="entry name" value="REC"/>
    <property type="match status" value="1"/>
</dbReference>
<dbReference type="GO" id="GO:0043565">
    <property type="term" value="F:sequence-specific DNA binding"/>
    <property type="evidence" value="ECO:0007669"/>
    <property type="project" value="InterPro"/>
</dbReference>
<dbReference type="SUPFAM" id="SSF52172">
    <property type="entry name" value="CheY-like"/>
    <property type="match status" value="1"/>
</dbReference>
<dbReference type="InterPro" id="IPR009057">
    <property type="entry name" value="Homeodomain-like_sf"/>
</dbReference>
<accession>A0AAW5NAX2</accession>
<dbReference type="CDD" id="cd00009">
    <property type="entry name" value="AAA"/>
    <property type="match status" value="1"/>
</dbReference>
<dbReference type="PROSITE" id="PS50110">
    <property type="entry name" value="RESPONSE_REGULATORY"/>
    <property type="match status" value="1"/>
</dbReference>
<dbReference type="PANTHER" id="PTHR32071">
    <property type="entry name" value="TRANSCRIPTIONAL REGULATORY PROTEIN"/>
    <property type="match status" value="1"/>
</dbReference>
<dbReference type="Gene3D" id="3.40.50.300">
    <property type="entry name" value="P-loop containing nucleotide triphosphate hydrolases"/>
    <property type="match status" value="1"/>
</dbReference>
<dbReference type="Gene3D" id="1.10.8.60">
    <property type="match status" value="1"/>
</dbReference>
<evidence type="ECO:0000313" key="9">
    <source>
        <dbReference type="Proteomes" id="UP001204579"/>
    </source>
</evidence>
<gene>
    <name evidence="8" type="ORF">NW209_14580</name>
</gene>
<feature type="modified residue" description="4-aspartylphosphate" evidence="5">
    <location>
        <position position="54"/>
    </location>
</feature>
<evidence type="ECO:0000256" key="4">
    <source>
        <dbReference type="ARBA" id="ARBA00023163"/>
    </source>
</evidence>
<dbReference type="RefSeq" id="WP_258336268.1">
    <property type="nucleotide sequence ID" value="NZ_JANRHJ010000023.1"/>
</dbReference>
<evidence type="ECO:0000256" key="2">
    <source>
        <dbReference type="ARBA" id="ARBA00022840"/>
    </source>
</evidence>
<dbReference type="Pfam" id="PF00158">
    <property type="entry name" value="Sigma54_activat"/>
    <property type="match status" value="1"/>
</dbReference>
<protein>
    <submittedName>
        <fullName evidence="8">Sigma-54 dependent transcriptional regulator</fullName>
    </submittedName>
</protein>
<dbReference type="InterPro" id="IPR011006">
    <property type="entry name" value="CheY-like_superfamily"/>
</dbReference>
<dbReference type="PANTHER" id="PTHR32071:SF113">
    <property type="entry name" value="ALGINATE BIOSYNTHESIS TRANSCRIPTIONAL REGULATORY PROTEIN ALGB"/>
    <property type="match status" value="1"/>
</dbReference>
<keyword evidence="3" id="KW-0805">Transcription regulation</keyword>
<dbReference type="Pfam" id="PF25601">
    <property type="entry name" value="AAA_lid_14"/>
    <property type="match status" value="1"/>
</dbReference>
<dbReference type="InterPro" id="IPR058031">
    <property type="entry name" value="AAA_lid_NorR"/>
</dbReference>
<evidence type="ECO:0000256" key="1">
    <source>
        <dbReference type="ARBA" id="ARBA00022741"/>
    </source>
</evidence>
<evidence type="ECO:0000259" key="6">
    <source>
        <dbReference type="PROSITE" id="PS50045"/>
    </source>
</evidence>
<evidence type="ECO:0000259" key="7">
    <source>
        <dbReference type="PROSITE" id="PS50110"/>
    </source>
</evidence>
<dbReference type="SUPFAM" id="SSF52540">
    <property type="entry name" value="P-loop containing nucleoside triphosphate hydrolases"/>
    <property type="match status" value="1"/>
</dbReference>
<dbReference type="InterPro" id="IPR027417">
    <property type="entry name" value="P-loop_NTPase"/>
</dbReference>
<dbReference type="Proteomes" id="UP001204579">
    <property type="component" value="Unassembled WGS sequence"/>
</dbReference>
<proteinExistence type="predicted"/>
<dbReference type="EMBL" id="JANRHJ010000023">
    <property type="protein sequence ID" value="MCR8875214.1"/>
    <property type="molecule type" value="Genomic_DNA"/>
</dbReference>
<dbReference type="Pfam" id="PF02954">
    <property type="entry name" value="HTH_8"/>
    <property type="match status" value="1"/>
</dbReference>
<dbReference type="SUPFAM" id="SSF46689">
    <property type="entry name" value="Homeodomain-like"/>
    <property type="match status" value="1"/>
</dbReference>
<dbReference type="GO" id="GO:0005524">
    <property type="term" value="F:ATP binding"/>
    <property type="evidence" value="ECO:0007669"/>
    <property type="project" value="UniProtKB-KW"/>
</dbReference>
<dbReference type="GO" id="GO:0006355">
    <property type="term" value="P:regulation of DNA-templated transcription"/>
    <property type="evidence" value="ECO:0007669"/>
    <property type="project" value="InterPro"/>
</dbReference>
<dbReference type="PRINTS" id="PR01590">
    <property type="entry name" value="HTHFIS"/>
</dbReference>
<dbReference type="Gene3D" id="1.10.10.60">
    <property type="entry name" value="Homeodomain-like"/>
    <property type="match status" value="1"/>
</dbReference>
<dbReference type="Gene3D" id="3.40.50.2300">
    <property type="match status" value="1"/>
</dbReference>
<name>A0AAW5NAX2_9BACT</name>
<feature type="domain" description="Response regulatory" evidence="7">
    <location>
        <begin position="5"/>
        <end position="124"/>
    </location>
</feature>
<dbReference type="InterPro" id="IPR002078">
    <property type="entry name" value="Sigma_54_int"/>
</dbReference>
<keyword evidence="9" id="KW-1185">Reference proteome</keyword>
<evidence type="ECO:0000256" key="5">
    <source>
        <dbReference type="PROSITE-ProRule" id="PRU00169"/>
    </source>
</evidence>
<dbReference type="PROSITE" id="PS50045">
    <property type="entry name" value="SIGMA54_INTERACT_4"/>
    <property type="match status" value="1"/>
</dbReference>
<dbReference type="InterPro" id="IPR003593">
    <property type="entry name" value="AAA+_ATPase"/>
</dbReference>
<dbReference type="Pfam" id="PF00072">
    <property type="entry name" value="Response_reg"/>
    <property type="match status" value="1"/>
</dbReference>
<dbReference type="InterPro" id="IPR002197">
    <property type="entry name" value="HTH_Fis"/>
</dbReference>
<evidence type="ECO:0000256" key="3">
    <source>
        <dbReference type="ARBA" id="ARBA00023015"/>
    </source>
</evidence>
<dbReference type="FunFam" id="3.40.50.300:FF:000006">
    <property type="entry name" value="DNA-binding transcriptional regulator NtrC"/>
    <property type="match status" value="1"/>
</dbReference>
<organism evidence="8 9">
    <name type="scientific">Phocaeicola barnesiae</name>
    <dbReference type="NCBI Taxonomy" id="376804"/>
    <lineage>
        <taxon>Bacteria</taxon>
        <taxon>Pseudomonadati</taxon>
        <taxon>Bacteroidota</taxon>
        <taxon>Bacteroidia</taxon>
        <taxon>Bacteroidales</taxon>
        <taxon>Bacteroidaceae</taxon>
        <taxon>Phocaeicola</taxon>
    </lineage>
</organism>
<keyword evidence="2" id="KW-0067">ATP-binding</keyword>
<dbReference type="SMART" id="SM00382">
    <property type="entry name" value="AAA"/>
    <property type="match status" value="1"/>
</dbReference>
<dbReference type="InterPro" id="IPR001789">
    <property type="entry name" value="Sig_transdc_resp-reg_receiver"/>
</dbReference>
<dbReference type="GO" id="GO:0000160">
    <property type="term" value="P:phosphorelay signal transduction system"/>
    <property type="evidence" value="ECO:0007669"/>
    <property type="project" value="InterPro"/>
</dbReference>
<dbReference type="SMART" id="SM00448">
    <property type="entry name" value="REC"/>
    <property type="match status" value="1"/>
</dbReference>
<sequence length="448" mass="50896">MKNRNILIVDDNRGVLTALQLLLKPYFRIVRTLSSPTTLPAELRGEEWHVVLLDMNFTASLNTGNEGLYWLHEIKRQCPDLPVVLFTAYADIDLAVKGIKEGAADFVVKPWDNRKLVDTLLTAAQGCSKEKKVSSPSYADKGGETRMYWGESPVMQQLRMLTEKVAPTDANILITGENGTGKEMLAREIHRISLRRQQEMVCVDMGAVSETLFESELFGHVKGAFTDAHADRPGKFEAAHRSTLFLDEIGNLPYHLQAKLLTAIQRRSIVRVGSNTSIPVDIRLICATNRNLPELVARNEFREDLFYRINTIHLEIPALRERTEDIVPLAERFIARFCKQYDRPLVRLTDDAQVKLRRHPWYGNIRELEHAVEKAVIICDDTCLSAELFQLSDRRQEASEIPVSTLEEMEKKMIVQAFDTCRGNLSAVAAQLGITRQTLYNKMKKYGL</sequence>
<keyword evidence="1" id="KW-0547">Nucleotide-binding</keyword>